<dbReference type="GO" id="GO:0046872">
    <property type="term" value="F:metal ion binding"/>
    <property type="evidence" value="ECO:0007669"/>
    <property type="project" value="UniProtKB-KW"/>
</dbReference>
<dbReference type="VEuPathDB" id="FungiDB:B1J91_D03322g"/>
<evidence type="ECO:0000256" key="1">
    <source>
        <dbReference type="ARBA" id="ARBA00004141"/>
    </source>
</evidence>
<evidence type="ECO:0000313" key="8">
    <source>
        <dbReference type="EMBL" id="KTB01334.1"/>
    </source>
</evidence>
<evidence type="ECO:0000256" key="7">
    <source>
        <dbReference type="SAM" id="Phobius"/>
    </source>
</evidence>
<feature type="transmembrane region" description="Helical" evidence="7">
    <location>
        <begin position="430"/>
        <end position="448"/>
    </location>
</feature>
<feature type="transmembrane region" description="Helical" evidence="7">
    <location>
        <begin position="259"/>
        <end position="277"/>
    </location>
</feature>
<keyword evidence="4 7" id="KW-0472">Membrane</keyword>
<keyword evidence="8" id="KW-0675">Receptor</keyword>
<feature type="transmembrane region" description="Helical" evidence="7">
    <location>
        <begin position="390"/>
        <end position="410"/>
    </location>
</feature>
<comment type="caution">
    <text evidence="8">The sequence shown here is derived from an EMBL/GenBank/DDBJ whole genome shotgun (WGS) entry which is preliminary data.</text>
</comment>
<feature type="transmembrane region" description="Helical" evidence="7">
    <location>
        <begin position="357"/>
        <end position="378"/>
    </location>
</feature>
<evidence type="ECO:0000256" key="5">
    <source>
        <dbReference type="PIRSR" id="PIRSR604254-1"/>
    </source>
</evidence>
<dbReference type="GO" id="GO:0006882">
    <property type="term" value="P:intracellular zinc ion homeostasis"/>
    <property type="evidence" value="ECO:0007669"/>
    <property type="project" value="EnsemblFungi"/>
</dbReference>
<evidence type="ECO:0000256" key="3">
    <source>
        <dbReference type="ARBA" id="ARBA00022989"/>
    </source>
</evidence>
<keyword evidence="2 7" id="KW-0812">Transmembrane</keyword>
<dbReference type="AlphaFoldDB" id="A0A0W0CP36"/>
<dbReference type="VEuPathDB" id="FungiDB:GVI51_D03267"/>
<gene>
    <name evidence="8" type="ORF">AO440_000754</name>
</gene>
<dbReference type="PANTHER" id="PTHR20855">
    <property type="entry name" value="ADIPOR/PROGESTIN RECEPTOR-RELATED"/>
    <property type="match status" value="1"/>
</dbReference>
<proteinExistence type="predicted"/>
<reference evidence="8 9" key="1">
    <citation type="submission" date="2015-10" db="EMBL/GenBank/DDBJ databases">
        <title>Draft genomes sequences of Candida glabrata isolates 1A, 1B, 2A, 2B, 3A and 3B.</title>
        <authorList>
            <person name="Haavelsrud O.E."/>
            <person name="Gaustad P."/>
        </authorList>
    </citation>
    <scope>NUCLEOTIDE SEQUENCE [LARGE SCALE GENOMIC DNA]</scope>
    <source>
        <strain evidence="8">910700640</strain>
    </source>
</reference>
<comment type="subcellular location">
    <subcellularLocation>
        <location evidence="1">Membrane</location>
        <topology evidence="1">Multi-pass membrane protein</topology>
    </subcellularLocation>
</comment>
<accession>A0A0W0CP36</accession>
<dbReference type="PANTHER" id="PTHR20855:SF97">
    <property type="entry name" value="ADIPOR-LIKE RECEPTOR IZH3-RELATED"/>
    <property type="match status" value="1"/>
</dbReference>
<dbReference type="Pfam" id="PF03006">
    <property type="entry name" value="HlyIII"/>
    <property type="match status" value="1"/>
</dbReference>
<dbReference type="EMBL" id="LLZZ01000131">
    <property type="protein sequence ID" value="KTB01334.1"/>
    <property type="molecule type" value="Genomic_DNA"/>
</dbReference>
<evidence type="ECO:0000256" key="4">
    <source>
        <dbReference type="ARBA" id="ARBA00023136"/>
    </source>
</evidence>
<feature type="binding site" evidence="5">
    <location>
        <position position="314"/>
    </location>
    <ligand>
        <name>Zn(2+)</name>
        <dbReference type="ChEBI" id="CHEBI:29105"/>
    </ligand>
</feature>
<name>A0A0W0CP36_CANGB</name>
<organism evidence="8 9">
    <name type="scientific">Candida glabrata</name>
    <name type="common">Yeast</name>
    <name type="synonym">Torulopsis glabrata</name>
    <dbReference type="NCBI Taxonomy" id="5478"/>
    <lineage>
        <taxon>Eukaryota</taxon>
        <taxon>Fungi</taxon>
        <taxon>Dikarya</taxon>
        <taxon>Ascomycota</taxon>
        <taxon>Saccharomycotina</taxon>
        <taxon>Saccharomycetes</taxon>
        <taxon>Saccharomycetales</taxon>
        <taxon>Saccharomycetaceae</taxon>
        <taxon>Nakaseomyces</taxon>
    </lineage>
</organism>
<keyword evidence="5" id="KW-0862">Zinc</keyword>
<evidence type="ECO:0000256" key="6">
    <source>
        <dbReference type="SAM" id="MobiDB-lite"/>
    </source>
</evidence>
<feature type="compositionally biased region" description="Basic residues" evidence="6">
    <location>
        <begin position="81"/>
        <end position="91"/>
    </location>
</feature>
<feature type="region of interest" description="Disordered" evidence="6">
    <location>
        <begin position="64"/>
        <end position="98"/>
    </location>
</feature>
<feature type="transmembrane region" description="Helical" evidence="7">
    <location>
        <begin position="297"/>
        <end position="316"/>
    </location>
</feature>
<protein>
    <submittedName>
        <fullName evidence="8">ADIPOR-like receptor IZH3</fullName>
    </submittedName>
</protein>
<dbReference type="VEuPathDB" id="FungiDB:GWK60_D03487"/>
<keyword evidence="3 7" id="KW-1133">Transmembrane helix</keyword>
<dbReference type="VEuPathDB" id="FungiDB:CAGL0D03322g"/>
<keyword evidence="5" id="KW-0479">Metal-binding</keyword>
<dbReference type="GO" id="GO:0038023">
    <property type="term" value="F:signaling receptor activity"/>
    <property type="evidence" value="ECO:0007669"/>
    <property type="project" value="TreeGrafter"/>
</dbReference>
<feature type="region of interest" description="Disordered" evidence="6">
    <location>
        <begin position="116"/>
        <end position="153"/>
    </location>
</feature>
<feature type="transmembrane region" description="Helical" evidence="7">
    <location>
        <begin position="328"/>
        <end position="345"/>
    </location>
</feature>
<dbReference type="Proteomes" id="UP000054886">
    <property type="component" value="Unassembled WGS sequence"/>
</dbReference>
<evidence type="ECO:0000313" key="9">
    <source>
        <dbReference type="Proteomes" id="UP000054886"/>
    </source>
</evidence>
<evidence type="ECO:0000256" key="2">
    <source>
        <dbReference type="ARBA" id="ARBA00022692"/>
    </source>
</evidence>
<dbReference type="InterPro" id="IPR004254">
    <property type="entry name" value="AdipoR/HlyIII-related"/>
</dbReference>
<sequence>MDSISSASKHVSQYFDFEPSLHKWKQRGLDNIHRVRQTGRNVRYPRFIHNTWNSLTSYTDELRAPDNDAKARSQGQNKVARPARSRAPKKNRYSESTISLTSDANTLVNSNASTTSFSRFRAPKPATTSNSFGSVGSGGSSPNDYSSTTSLSSAATPVPEELLEYVEKPVYTLTFKDDEVVVKEEEIIEELDIKTYINTYNYENAFEFGKVRHLHYYELPFPWRENRCIINGYRFYNSHKKSLLSIVNWYGWHNETSNIWTHLLGGLYILYLMFYQFPCSEVFMSEQVPKAAKLITYVFLIAAAKCLFSSVFWHTFNGTSLLRLRCKFACVDYSGISILITASILTTEFVTMYQCPWAMVSYMALSTALGIFGVFMNWSPKFDRPEARPLRIKFFILLASMGILSFLHLTFITSLSHSTWLLSPITKKSVVWYLVGVVFYGSFIPERWRTDIQYDHTIPTSHELSTNVDIINKEKHIHFRETPTPHEMCKHHEHHHRSFKSLWWVDYVGCSHTLWHFFVVLGVIGHYRAILDILTKKWILSGSPL</sequence>
<dbReference type="GO" id="GO:0016020">
    <property type="term" value="C:membrane"/>
    <property type="evidence" value="ECO:0007669"/>
    <property type="project" value="UniProtKB-SubCell"/>
</dbReference>